<comment type="caution">
    <text evidence="1">The sequence shown here is derived from an EMBL/GenBank/DDBJ whole genome shotgun (WGS) entry which is preliminary data.</text>
</comment>
<proteinExistence type="predicted"/>
<dbReference type="AlphaFoldDB" id="A0AAV5A4I2"/>
<dbReference type="EMBL" id="BPWL01000003">
    <property type="protein sequence ID" value="GJJ08108.1"/>
    <property type="molecule type" value="Genomic_DNA"/>
</dbReference>
<organism evidence="1 2">
    <name type="scientific">Clathrus columnatus</name>
    <dbReference type="NCBI Taxonomy" id="1419009"/>
    <lineage>
        <taxon>Eukaryota</taxon>
        <taxon>Fungi</taxon>
        <taxon>Dikarya</taxon>
        <taxon>Basidiomycota</taxon>
        <taxon>Agaricomycotina</taxon>
        <taxon>Agaricomycetes</taxon>
        <taxon>Phallomycetidae</taxon>
        <taxon>Phallales</taxon>
        <taxon>Clathraceae</taxon>
        <taxon>Clathrus</taxon>
    </lineage>
</organism>
<sequence length="90" mass="9979">MHEIEIDTCFLHLSTDPSSLSEPAITFFVIERPAPKPPRGAPRANPTITIVTDSMPVMALLVGWKETGCSNLLIIMGWTLGSRKWFRPSV</sequence>
<protein>
    <submittedName>
        <fullName evidence="1">Uncharacterized protein</fullName>
    </submittedName>
</protein>
<dbReference type="Proteomes" id="UP001050691">
    <property type="component" value="Unassembled WGS sequence"/>
</dbReference>
<name>A0AAV5A4I2_9AGAM</name>
<evidence type="ECO:0000313" key="2">
    <source>
        <dbReference type="Proteomes" id="UP001050691"/>
    </source>
</evidence>
<evidence type="ECO:0000313" key="1">
    <source>
        <dbReference type="EMBL" id="GJJ08108.1"/>
    </source>
</evidence>
<accession>A0AAV5A4I2</accession>
<reference evidence="1" key="1">
    <citation type="submission" date="2021-10" db="EMBL/GenBank/DDBJ databases">
        <title>De novo Genome Assembly of Clathrus columnatus (Basidiomycota, Fungi) Using Illumina and Nanopore Sequence Data.</title>
        <authorList>
            <person name="Ogiso-Tanaka E."/>
            <person name="Itagaki H."/>
            <person name="Hosoya T."/>
            <person name="Hosaka K."/>
        </authorList>
    </citation>
    <scope>NUCLEOTIDE SEQUENCE</scope>
    <source>
        <strain evidence="1">MO-923</strain>
    </source>
</reference>
<keyword evidence="2" id="KW-1185">Reference proteome</keyword>
<gene>
    <name evidence="1" type="ORF">Clacol_002316</name>
</gene>